<feature type="region of interest" description="Disordered" evidence="18">
    <location>
        <begin position="1"/>
        <end position="28"/>
    </location>
</feature>
<keyword evidence="15" id="KW-0238">DNA-binding</keyword>
<feature type="region of interest" description="Disordered" evidence="18">
    <location>
        <begin position="2331"/>
        <end position="2536"/>
    </location>
</feature>
<keyword evidence="6" id="KW-0808">Transferase</keyword>
<dbReference type="GO" id="GO:0045004">
    <property type="term" value="P:DNA replication proofreading"/>
    <property type="evidence" value="ECO:0007669"/>
    <property type="project" value="TreeGrafter"/>
</dbReference>
<dbReference type="FunFam" id="3.30.342.10:FF:000012">
    <property type="entry name" value="DNA polymerase epsilon catalytic subunit"/>
    <property type="match status" value="1"/>
</dbReference>
<dbReference type="GO" id="GO:0003677">
    <property type="term" value="F:DNA binding"/>
    <property type="evidence" value="ECO:0007669"/>
    <property type="project" value="UniProtKB-KW"/>
</dbReference>
<dbReference type="Gene3D" id="3.30.420.10">
    <property type="entry name" value="Ribonuclease H-like superfamily/Ribonuclease H"/>
    <property type="match status" value="1"/>
</dbReference>
<reference evidence="21" key="1">
    <citation type="journal article" date="2019" name="Nat. Commun.">
        <title>The genome of broomcorn millet.</title>
        <authorList>
            <person name="Zou C."/>
            <person name="Miki D."/>
            <person name="Li D."/>
            <person name="Tang Q."/>
            <person name="Xiao L."/>
            <person name="Rajput S."/>
            <person name="Deng P."/>
            <person name="Jia W."/>
            <person name="Huang R."/>
            <person name="Zhang M."/>
            <person name="Sun Y."/>
            <person name="Hu J."/>
            <person name="Fu X."/>
            <person name="Schnable P.S."/>
            <person name="Li F."/>
            <person name="Zhang H."/>
            <person name="Feng B."/>
            <person name="Zhu X."/>
            <person name="Liu R."/>
            <person name="Schnable J.C."/>
            <person name="Zhu J.-K."/>
            <person name="Zhang H."/>
        </authorList>
    </citation>
    <scope>NUCLEOTIDE SEQUENCE [LARGE SCALE GENOMIC DNA]</scope>
</reference>
<dbReference type="FunFam" id="3.90.1600.10:FF:000006">
    <property type="entry name" value="DNA polymerase epsilon catalytic subunit"/>
    <property type="match status" value="1"/>
</dbReference>
<dbReference type="CDD" id="cd05535">
    <property type="entry name" value="POLBc_epsilon"/>
    <property type="match status" value="1"/>
</dbReference>
<proteinExistence type="inferred from homology"/>
<evidence type="ECO:0000256" key="6">
    <source>
        <dbReference type="ARBA" id="ARBA00022679"/>
    </source>
</evidence>
<feature type="region of interest" description="Disordered" evidence="18">
    <location>
        <begin position="1912"/>
        <end position="1931"/>
    </location>
</feature>
<keyword evidence="10" id="KW-0863">Zinc-finger</keyword>
<feature type="domain" description="DNA polymerase epsilon catalytic subunit A C-terminal" evidence="19">
    <location>
        <begin position="1421"/>
        <end position="1800"/>
    </location>
</feature>
<evidence type="ECO:0000256" key="16">
    <source>
        <dbReference type="ARBA" id="ARBA00023242"/>
    </source>
</evidence>
<dbReference type="InterPro" id="IPR029703">
    <property type="entry name" value="POL2"/>
</dbReference>
<evidence type="ECO:0000256" key="9">
    <source>
        <dbReference type="ARBA" id="ARBA00022723"/>
    </source>
</evidence>
<dbReference type="PANTHER" id="PTHR10670:SF0">
    <property type="entry name" value="DNA POLYMERASE EPSILON CATALYTIC SUBUNIT A"/>
    <property type="match status" value="1"/>
</dbReference>
<comment type="caution">
    <text evidence="20">The sequence shown here is derived from an EMBL/GenBank/DDBJ whole genome shotgun (WGS) entry which is preliminary data.</text>
</comment>
<evidence type="ECO:0000256" key="1">
    <source>
        <dbReference type="ARBA" id="ARBA00001966"/>
    </source>
</evidence>
<dbReference type="GO" id="GO:0008622">
    <property type="term" value="C:epsilon DNA polymerase complex"/>
    <property type="evidence" value="ECO:0007669"/>
    <property type="project" value="InterPro"/>
</dbReference>
<dbReference type="GO" id="GO:0006287">
    <property type="term" value="P:base-excision repair, gap-filling"/>
    <property type="evidence" value="ECO:0007669"/>
    <property type="project" value="TreeGrafter"/>
</dbReference>
<dbReference type="GO" id="GO:0008310">
    <property type="term" value="F:single-stranded DNA 3'-5' DNA exonuclease activity"/>
    <property type="evidence" value="ECO:0007669"/>
    <property type="project" value="TreeGrafter"/>
</dbReference>
<keyword evidence="11" id="KW-0862">Zinc</keyword>
<dbReference type="Pfam" id="PF22634">
    <property type="entry name" value="POL2_thumb"/>
    <property type="match status" value="1"/>
</dbReference>
<dbReference type="GO" id="GO:0008270">
    <property type="term" value="F:zinc ion binding"/>
    <property type="evidence" value="ECO:0007669"/>
    <property type="project" value="UniProtKB-KW"/>
</dbReference>
<dbReference type="InterPro" id="IPR012337">
    <property type="entry name" value="RNaseH-like_sf"/>
</dbReference>
<dbReference type="InterPro" id="IPR043502">
    <property type="entry name" value="DNA/RNA_pol_sf"/>
</dbReference>
<keyword evidence="21" id="KW-1185">Reference proteome</keyword>
<dbReference type="Proteomes" id="UP000275267">
    <property type="component" value="Unassembled WGS sequence"/>
</dbReference>
<dbReference type="SMART" id="SM00486">
    <property type="entry name" value="POLBc"/>
    <property type="match status" value="1"/>
</dbReference>
<dbReference type="FunFam" id="1.10.132.60:FF:000002">
    <property type="entry name" value="DNA polymerase epsilon catalytic subunit"/>
    <property type="match status" value="1"/>
</dbReference>
<dbReference type="OrthoDB" id="735755at2759"/>
<evidence type="ECO:0000256" key="17">
    <source>
        <dbReference type="ARBA" id="ARBA00049244"/>
    </source>
</evidence>
<feature type="region of interest" description="Disordered" evidence="18">
    <location>
        <begin position="1114"/>
        <end position="1173"/>
    </location>
</feature>
<dbReference type="CDD" id="cd05779">
    <property type="entry name" value="DNA_polB_epsilon_exo"/>
    <property type="match status" value="1"/>
</dbReference>
<dbReference type="Pfam" id="PF08490">
    <property type="entry name" value="DUF1744"/>
    <property type="match status" value="1"/>
</dbReference>
<evidence type="ECO:0000313" key="20">
    <source>
        <dbReference type="EMBL" id="RLN03342.1"/>
    </source>
</evidence>
<protein>
    <recommendedName>
        <fullName evidence="4">DNA-directed DNA polymerase</fullName>
        <ecNumber evidence="4">2.7.7.7</ecNumber>
    </recommendedName>
</protein>
<feature type="compositionally biased region" description="Basic and acidic residues" evidence="18">
    <location>
        <begin position="2331"/>
        <end position="2351"/>
    </location>
</feature>
<evidence type="ECO:0000259" key="19">
    <source>
        <dbReference type="SMART" id="SM01159"/>
    </source>
</evidence>
<dbReference type="GO" id="GO:0000278">
    <property type="term" value="P:mitotic cell cycle"/>
    <property type="evidence" value="ECO:0007669"/>
    <property type="project" value="TreeGrafter"/>
</dbReference>
<keyword evidence="7" id="KW-0548">Nucleotidyltransferase</keyword>
<evidence type="ECO:0000256" key="2">
    <source>
        <dbReference type="ARBA" id="ARBA00004123"/>
    </source>
</evidence>
<dbReference type="InterPro" id="IPR013697">
    <property type="entry name" value="DNA_pol_e_suA_C"/>
</dbReference>
<dbReference type="SMART" id="SM01159">
    <property type="entry name" value="DUF1744"/>
    <property type="match status" value="1"/>
</dbReference>
<keyword evidence="5" id="KW-0004">4Fe-4S</keyword>
<evidence type="ECO:0000256" key="4">
    <source>
        <dbReference type="ARBA" id="ARBA00012417"/>
    </source>
</evidence>
<dbReference type="InterPro" id="IPR006172">
    <property type="entry name" value="DNA-dir_DNA_pol_B"/>
</dbReference>
<dbReference type="SUPFAM" id="SSF56672">
    <property type="entry name" value="DNA/RNA polymerases"/>
    <property type="match status" value="1"/>
</dbReference>
<comment type="catalytic activity">
    <reaction evidence="17">
        <text>DNA(n) + a 2'-deoxyribonucleoside 5'-triphosphate = DNA(n+1) + diphosphate</text>
        <dbReference type="Rhea" id="RHEA:22508"/>
        <dbReference type="Rhea" id="RHEA-COMP:17339"/>
        <dbReference type="Rhea" id="RHEA-COMP:17340"/>
        <dbReference type="ChEBI" id="CHEBI:33019"/>
        <dbReference type="ChEBI" id="CHEBI:61560"/>
        <dbReference type="ChEBI" id="CHEBI:173112"/>
        <dbReference type="EC" id="2.7.7.7"/>
    </reaction>
</comment>
<dbReference type="GO" id="GO:0006297">
    <property type="term" value="P:nucleotide-excision repair, DNA gap filling"/>
    <property type="evidence" value="ECO:0007669"/>
    <property type="project" value="TreeGrafter"/>
</dbReference>
<feature type="compositionally biased region" description="Polar residues" evidence="18">
    <location>
        <begin position="2912"/>
        <end position="2925"/>
    </location>
</feature>
<feature type="compositionally biased region" description="Basic and acidic residues" evidence="18">
    <location>
        <begin position="1914"/>
        <end position="1931"/>
    </location>
</feature>
<evidence type="ECO:0000256" key="18">
    <source>
        <dbReference type="SAM" id="MobiDB-lite"/>
    </source>
</evidence>
<keyword evidence="13" id="KW-0408">Iron</keyword>
<evidence type="ECO:0000256" key="14">
    <source>
        <dbReference type="ARBA" id="ARBA00023014"/>
    </source>
</evidence>
<accession>A0A3L6RGY9</accession>
<evidence type="ECO:0000256" key="10">
    <source>
        <dbReference type="ARBA" id="ARBA00022771"/>
    </source>
</evidence>
<evidence type="ECO:0000256" key="8">
    <source>
        <dbReference type="ARBA" id="ARBA00022705"/>
    </source>
</evidence>
<dbReference type="GO" id="GO:0000166">
    <property type="term" value="F:nucleotide binding"/>
    <property type="evidence" value="ECO:0007669"/>
    <property type="project" value="InterPro"/>
</dbReference>
<dbReference type="InterPro" id="IPR007321">
    <property type="entry name" value="Transposase_28"/>
</dbReference>
<evidence type="ECO:0000256" key="13">
    <source>
        <dbReference type="ARBA" id="ARBA00023004"/>
    </source>
</evidence>
<dbReference type="Pfam" id="PF04195">
    <property type="entry name" value="Transposase_28"/>
    <property type="match status" value="1"/>
</dbReference>
<organism evidence="20 21">
    <name type="scientific">Panicum miliaceum</name>
    <name type="common">Proso millet</name>
    <name type="synonym">Broomcorn millet</name>
    <dbReference type="NCBI Taxonomy" id="4540"/>
    <lineage>
        <taxon>Eukaryota</taxon>
        <taxon>Viridiplantae</taxon>
        <taxon>Streptophyta</taxon>
        <taxon>Embryophyta</taxon>
        <taxon>Tracheophyta</taxon>
        <taxon>Spermatophyta</taxon>
        <taxon>Magnoliopsida</taxon>
        <taxon>Liliopsida</taxon>
        <taxon>Poales</taxon>
        <taxon>Poaceae</taxon>
        <taxon>PACMAD clade</taxon>
        <taxon>Panicoideae</taxon>
        <taxon>Panicodae</taxon>
        <taxon>Paniceae</taxon>
        <taxon>Panicinae</taxon>
        <taxon>Panicum</taxon>
        <taxon>Panicum sect. Panicum</taxon>
    </lineage>
</organism>
<dbReference type="InterPro" id="IPR006133">
    <property type="entry name" value="DNA-dir_DNA_pol_B_exonuc"/>
</dbReference>
<name>A0A3L6RGY9_PANMI</name>
<keyword evidence="9" id="KW-0479">Metal-binding</keyword>
<dbReference type="EC" id="2.7.7.7" evidence="4"/>
<dbReference type="Pfam" id="PF03104">
    <property type="entry name" value="DNA_pol_B_exo1"/>
    <property type="match status" value="1"/>
</dbReference>
<dbReference type="GO" id="GO:0003887">
    <property type="term" value="F:DNA-directed DNA polymerase activity"/>
    <property type="evidence" value="ECO:0007669"/>
    <property type="project" value="UniProtKB-KW"/>
</dbReference>
<feature type="compositionally biased region" description="Gly residues" evidence="18">
    <location>
        <begin position="9"/>
        <end position="20"/>
    </location>
</feature>
<dbReference type="FunFam" id="3.30.420.10:FF:000010">
    <property type="entry name" value="DNA polymerase epsilon catalytic subunit"/>
    <property type="match status" value="1"/>
</dbReference>
<feature type="compositionally biased region" description="Polar residues" evidence="18">
    <location>
        <begin position="2389"/>
        <end position="2398"/>
    </location>
</feature>
<dbReference type="Gene3D" id="3.30.342.10">
    <property type="entry name" value="DNA Polymerase, chain B, domain 1"/>
    <property type="match status" value="1"/>
</dbReference>
<dbReference type="SUPFAM" id="SSF53098">
    <property type="entry name" value="Ribonuclease H-like"/>
    <property type="match status" value="1"/>
</dbReference>
<dbReference type="Gene3D" id="3.90.1600.10">
    <property type="entry name" value="Palm domain of DNA polymerase"/>
    <property type="match status" value="1"/>
</dbReference>
<dbReference type="InterPro" id="IPR055191">
    <property type="entry name" value="POL2_thumb"/>
</dbReference>
<dbReference type="Gene3D" id="1.10.132.60">
    <property type="entry name" value="DNA polymerase family B, C-terminal domain"/>
    <property type="match status" value="1"/>
</dbReference>
<gene>
    <name evidence="20" type="ORF">C2845_PM13G09970</name>
</gene>
<dbReference type="PANTHER" id="PTHR10670">
    <property type="entry name" value="DNA POLYMERASE EPSILON CATALYTIC SUBUNIT A"/>
    <property type="match status" value="1"/>
</dbReference>
<evidence type="ECO:0000256" key="15">
    <source>
        <dbReference type="ARBA" id="ARBA00023125"/>
    </source>
</evidence>
<comment type="cofactor">
    <cofactor evidence="1">
        <name>[4Fe-4S] cluster</name>
        <dbReference type="ChEBI" id="CHEBI:49883"/>
    </cofactor>
</comment>
<evidence type="ECO:0000256" key="7">
    <source>
        <dbReference type="ARBA" id="ARBA00022695"/>
    </source>
</evidence>
<dbReference type="InterPro" id="IPR042087">
    <property type="entry name" value="DNA_pol_B_thumb"/>
</dbReference>
<dbReference type="EMBL" id="PQIB02000008">
    <property type="protein sequence ID" value="RLN03342.1"/>
    <property type="molecule type" value="Genomic_DNA"/>
</dbReference>
<keyword evidence="14" id="KW-0411">Iron-sulfur</keyword>
<feature type="compositionally biased region" description="Basic residues" evidence="18">
    <location>
        <begin position="2372"/>
        <end position="2388"/>
    </location>
</feature>
<sequence length="2966" mass="333564">MSGRRRPAAGGGGGGGGGGNWRRSGSAAAKEQRLRLGAEELLESRLGFAPYTAGERRLGWLLTFSPSSWEDEDTGKIFSCVDLYFVSQDGSTFKVKYKFRPYFYAATKDKMELEVDAYIRRRYEGEISDIEIIEKEDLDLKNHLSGLKRKYLKLQFDTVQQLMRVRNDLLHVVEKNEEKLDAVEAFETIHGVKRVERPQDYINYIIDLREYDVPYHVRFAIDNDVRCGQWYNVSVSGSDVLLQRREDLLQRAEVHVCAFDIETTKLPLKFPDAEYDTVMMISYMIDGQGYLIINRECVGEDIEDLEYTPKPEFEGHFTVKNVPTELDLLKAWFAHMQEVKPGIYVTYNGDFFDWPFLEKRAAHHGIKMNEEIGFQCDNNQGECRAKFSCHLDCFAWVKRDSYLPQGSQGLKAVTKAKLGYDPLEVNPEDMVRFAMEQPQTMASYSVSDAVATYYLYMTYVHPFIFSLATIIPMSPDEVLRKGSGTLCEMLLMVQAFKANVICPNKHQADLEKFYNNRLLENETYIGGHVECLETGVFRSDLPTKFQLEPSAYEQLIGNLDRDLQYAISVEGKLDIGSVTNYDEVKDAIKQKLVSLRDHPIREERPLIYHLDVAAMYPNIILTNRLQPPSIVTDVDCTACDFNRPGKKCLRKLEWVWRGETYMAKKNDYYHIKRQIESKMIQSGGIASSKPFLDLSKPEHLLKLKDRLKKYCQKAHKRVVDKPITEVREAGICMRENSFYVDTVRRGARWYSMEMAGVVTYTGAKIIQNARLLVEKIGRPLELDTDGIWCVLPGSFPENFTFKTKSGKKLTISYPCVMLNVDVARNNTNDQYQTLKDPVNKLYTTHSECSIEFEVDGPYKAMILPASKEEGILIKKRYAVFNEDGTLAELKGFEIKRRGELKLIKVFQAEVFDKFLHGSTLEECYSAVASVANRWLDLLDNQGIDIADSELLDFISESSTMSKSLVDYGEQKSCAVTTAKRLAEFLGDSMVKDKGLHCQYIVAREPQGTPVSERAVPVAIFETEPEIAKHYLRKWCRISSDASIRSIVDWSYYKQRLSSAIQKIITIPAAMQKISNPVPRVLHPDWLHKKVREKDDRFRQRKLRDIFSSLAKDEGMQNLNGTGDMEDLLGSNKNSRKNPSHGLDIDKENNPNGASVGAGSNNSKRQQNSITELNVPLSSQIQNVAADETIDRSTDYQGWLDAKKRKWKHVREQKKRRSMRYYLEGALQLIEQIIQLASSTTPGRFFAWVVAEGIMFKIPINVPRVFYLNSKAPVAEEFPGRRVKKILPHGRPCFNLIEVVTTEEQFRVEGKKLAAHLAEPDVEGIYETKVPPELNAVLQIGCVCKVDKSAKTRSIQDGWDLAELQMKTTAECSYLEQTVSFFYLYHSLSEGRAVYVFYFPTSFRILAVVVNPFRNREISPSFLEKQFREACQALGSVPENLTFHVDYQTSIDAGSKYVQRMLLEYRQQHPGPVIGIIECPKLQAIKTAVRALDDFPCVTIPSNARDNNYQALGWQTTAGRTSMQRCAASTQWFNERISLARYAHVPLGNFELDWLLFTADVFFSRALRDQQQVLWISDDGIPDLGGTYEGDTCFADEVIQPALTYPGAYRRVSVELKIHHLAVNSLLKSSQVDEMEGGSISSFANDMPPGPHATETDFDDASLCLPAFQVLKQLIQRCISDAVSSGNVFADAILQHLYRWLCSPRSKLHDPALHRLLHNVMKKVFALLLAEFRKLGANVIFANFSKIIIDTGKVDLASAHAYCDSLLKTLQTRDLFEWIELEPLHFWHSLLFMDQYNYGGIQAKTQNVDSSDGDNDIDIVSSWNIAENLPKDTQDHFVLIVSEFLYIPWKFMKEQVAIQATIRDDTSCTPSITVMAAENLEGQVIGHLRDKISTYFADKLLRTVSDILHHFKGKSKSESDEPASRESDPQTHKGDAALEFIKHICAVLALDQNVQHDILRMRKNLLKLVRVKEFAPEAQFQDPCASFILPNVICRFMATDGGDASASASAGADAPPETKPKTFLFGSSELTKEDLVALEEKRMIPRGKARPADPKDLIPRPEPNEVVFYRDQLFSGLWFPLDPVVIDILKYFGAYLHHLTPNAFVRLNIYMWVCKTTKVKPSVEGFVYAHKVQKLSKTVRVQKCDSTVVEKEAQFGCLNFVYKNHVSSPVIAYRNKWLNEWWTYWAYLALETDSEGNPHPLACSPLKALPEQFPTSDASCPEGVAFVDMLREIAKVYSFRDLYEEFRVCGVYPLRAGWEVRHWKEDAPGPIPVPDFKKYVMKPLEIERRADFMIAKESPKEYADSIKMLGLRRGNRVFAFFGVDPGLRHATLENKENAERKAEAERQKKEAAEAAAASAKPTSGTAAVTKQLEKRKRGSRGGRRSKKSKISTSELSSVGSPVLAEEEEEEEQPLIVKPLNMIDPFEEGDAQPSLSAPKEGDTQPLDEKTATKQVGASLAEKPTSPEPSLGPRKSSSAESGSSSSSESSRGSTPSSKIGSGYRSPSAPIVDEEGEEASEDHDDSSSHFVSPSDPRTVAAKLGASPSAKLIGSRIVKKVRFKSGGHERAFLTEAGKSFCLPLIEEQLCAEGTEQILKHTEDLALKSYIAVRCTSRTFKQDIEDLKPYMKSSDVDFGKVAALEAKKAALEESLRLEKGRTSDLKKEKEILVTENTRLGKEVEDLGVELEVERRVSARCHVLTDENKKLKQDLGSKNISLEDMTAKFEAYMASHGAGSSEVKSSMARALASFGLTCPTIDLDKCTVEGFYDWLASCVGVIGIGSSMWGELNAMITVRALTQSVASLIPEGTPFDTKTLSKNDLRKLKDETHVWPSDGEVDPKALPVMVKSICKNFMQTFFKGRGAMLARDEGCRVEEQMRARIENKILAFLAARRQGSYTNPQAEVRAEDPSAPKDATTTDAVTLTSQADVDTKDPSAPAEATATDATTSTMNPTSTIAGFVGENASAGEV</sequence>
<evidence type="ECO:0000256" key="12">
    <source>
        <dbReference type="ARBA" id="ARBA00022932"/>
    </source>
</evidence>
<feature type="compositionally biased region" description="Acidic residues" evidence="18">
    <location>
        <begin position="2508"/>
        <end position="2520"/>
    </location>
</feature>
<dbReference type="GO" id="GO:0051539">
    <property type="term" value="F:4 iron, 4 sulfur cluster binding"/>
    <property type="evidence" value="ECO:0007669"/>
    <property type="project" value="UniProtKB-KW"/>
</dbReference>
<feature type="compositionally biased region" description="Low complexity" evidence="18">
    <location>
        <begin position="2470"/>
        <end position="2495"/>
    </location>
</feature>
<evidence type="ECO:0000313" key="21">
    <source>
        <dbReference type="Proteomes" id="UP000275267"/>
    </source>
</evidence>
<dbReference type="InterPro" id="IPR023211">
    <property type="entry name" value="DNA_pol_palm_dom_sf"/>
</dbReference>
<evidence type="ECO:0000256" key="5">
    <source>
        <dbReference type="ARBA" id="ARBA00022485"/>
    </source>
</evidence>
<evidence type="ECO:0000256" key="3">
    <source>
        <dbReference type="ARBA" id="ARBA00005755"/>
    </source>
</evidence>
<dbReference type="STRING" id="4540.A0A3L6RGY9"/>
<comment type="subcellular location">
    <subcellularLocation>
        <location evidence="2">Nucleus</location>
    </subcellularLocation>
</comment>
<dbReference type="GO" id="GO:0006272">
    <property type="term" value="P:leading strand elongation"/>
    <property type="evidence" value="ECO:0007669"/>
    <property type="project" value="TreeGrafter"/>
</dbReference>
<evidence type="ECO:0000256" key="11">
    <source>
        <dbReference type="ARBA" id="ARBA00022833"/>
    </source>
</evidence>
<keyword evidence="8" id="KW-0235">DNA replication</keyword>
<feature type="compositionally biased region" description="Polar residues" evidence="18">
    <location>
        <begin position="1149"/>
        <end position="1173"/>
    </location>
</feature>
<keyword evidence="12" id="KW-0239">DNA-directed DNA polymerase</keyword>
<dbReference type="InterPro" id="IPR036397">
    <property type="entry name" value="RNaseH_sf"/>
</dbReference>
<comment type="similarity">
    <text evidence="3">Belongs to the DNA polymerase type-B family.</text>
</comment>
<feature type="region of interest" description="Disordered" evidence="18">
    <location>
        <begin position="2896"/>
        <end position="2966"/>
    </location>
</feature>
<feature type="compositionally biased region" description="Basic and acidic residues" evidence="18">
    <location>
        <begin position="2437"/>
        <end position="2449"/>
    </location>
</feature>
<feature type="compositionally biased region" description="Low complexity" evidence="18">
    <location>
        <begin position="2931"/>
        <end position="2954"/>
    </location>
</feature>
<keyword evidence="16" id="KW-0539">Nucleus</keyword>